<keyword evidence="5" id="KW-0378">Hydrolase</keyword>
<keyword evidence="3" id="KW-0479">Metal-binding</keyword>
<evidence type="ECO:0000256" key="6">
    <source>
        <dbReference type="ARBA" id="ARBA00022837"/>
    </source>
</evidence>
<reference evidence="8 9" key="1">
    <citation type="submission" date="2016-11" db="EMBL/GenBank/DDBJ databases">
        <authorList>
            <person name="Jaros S."/>
            <person name="Januszkiewicz K."/>
            <person name="Wedrychowicz H."/>
        </authorList>
    </citation>
    <scope>NUCLEOTIDE SEQUENCE [LARGE SCALE GENOMIC DNA]</scope>
    <source>
        <strain evidence="8 9">DSM 24787</strain>
    </source>
</reference>
<dbReference type="STRING" id="536979.SAMN04488055_0233"/>
<evidence type="ECO:0000259" key="7">
    <source>
        <dbReference type="Pfam" id="PF00884"/>
    </source>
</evidence>
<keyword evidence="4" id="KW-0732">Signal</keyword>
<dbReference type="AlphaFoldDB" id="A0A1N6D4A8"/>
<feature type="domain" description="Sulfatase N-terminal" evidence="7">
    <location>
        <begin position="37"/>
        <end position="401"/>
    </location>
</feature>
<evidence type="ECO:0000256" key="5">
    <source>
        <dbReference type="ARBA" id="ARBA00022801"/>
    </source>
</evidence>
<protein>
    <submittedName>
        <fullName evidence="8">Arylsulfatase A</fullName>
    </submittedName>
</protein>
<dbReference type="GO" id="GO:0005737">
    <property type="term" value="C:cytoplasm"/>
    <property type="evidence" value="ECO:0007669"/>
    <property type="project" value="TreeGrafter"/>
</dbReference>
<dbReference type="InterPro" id="IPR035874">
    <property type="entry name" value="IDS"/>
</dbReference>
<dbReference type="GO" id="GO:0004423">
    <property type="term" value="F:iduronate-2-sulfatase activity"/>
    <property type="evidence" value="ECO:0007669"/>
    <property type="project" value="InterPro"/>
</dbReference>
<name>A0A1N6D4A8_9BACT</name>
<dbReference type="Pfam" id="PF00884">
    <property type="entry name" value="Sulfatase"/>
    <property type="match status" value="1"/>
</dbReference>
<evidence type="ECO:0000256" key="1">
    <source>
        <dbReference type="ARBA" id="ARBA00001913"/>
    </source>
</evidence>
<dbReference type="Proteomes" id="UP000185003">
    <property type="component" value="Unassembled WGS sequence"/>
</dbReference>
<evidence type="ECO:0000256" key="3">
    <source>
        <dbReference type="ARBA" id="ARBA00022723"/>
    </source>
</evidence>
<dbReference type="PANTHER" id="PTHR45953:SF1">
    <property type="entry name" value="IDURONATE 2-SULFATASE"/>
    <property type="match status" value="1"/>
</dbReference>
<comment type="cofactor">
    <cofactor evidence="1">
        <name>Ca(2+)</name>
        <dbReference type="ChEBI" id="CHEBI:29108"/>
    </cofactor>
</comment>
<organism evidence="8 9">
    <name type="scientific">Chitinophaga niabensis</name>
    <dbReference type="NCBI Taxonomy" id="536979"/>
    <lineage>
        <taxon>Bacteria</taxon>
        <taxon>Pseudomonadati</taxon>
        <taxon>Bacteroidota</taxon>
        <taxon>Chitinophagia</taxon>
        <taxon>Chitinophagales</taxon>
        <taxon>Chitinophagaceae</taxon>
        <taxon>Chitinophaga</taxon>
    </lineage>
</organism>
<dbReference type="EMBL" id="FSRA01000001">
    <property type="protein sequence ID" value="SIN65547.1"/>
    <property type="molecule type" value="Genomic_DNA"/>
</dbReference>
<dbReference type="SUPFAM" id="SSF53649">
    <property type="entry name" value="Alkaline phosphatase-like"/>
    <property type="match status" value="1"/>
</dbReference>
<gene>
    <name evidence="8" type="ORF">SAMN04488055_0233</name>
</gene>
<dbReference type="GO" id="GO:0046872">
    <property type="term" value="F:metal ion binding"/>
    <property type="evidence" value="ECO:0007669"/>
    <property type="project" value="UniProtKB-KW"/>
</dbReference>
<evidence type="ECO:0000313" key="8">
    <source>
        <dbReference type="EMBL" id="SIN65547.1"/>
    </source>
</evidence>
<evidence type="ECO:0000256" key="4">
    <source>
        <dbReference type="ARBA" id="ARBA00022729"/>
    </source>
</evidence>
<dbReference type="InterPro" id="IPR017850">
    <property type="entry name" value="Alkaline_phosphatase_core_sf"/>
</dbReference>
<evidence type="ECO:0000313" key="9">
    <source>
        <dbReference type="Proteomes" id="UP000185003"/>
    </source>
</evidence>
<dbReference type="PANTHER" id="PTHR45953">
    <property type="entry name" value="IDURONATE 2-SULFATASE"/>
    <property type="match status" value="1"/>
</dbReference>
<dbReference type="CDD" id="cd16030">
    <property type="entry name" value="iduronate-2-sulfatase"/>
    <property type="match status" value="1"/>
</dbReference>
<proteinExistence type="inferred from homology"/>
<keyword evidence="6" id="KW-0106">Calcium</keyword>
<comment type="similarity">
    <text evidence="2">Belongs to the sulfatase family.</text>
</comment>
<evidence type="ECO:0000256" key="2">
    <source>
        <dbReference type="ARBA" id="ARBA00008779"/>
    </source>
</evidence>
<dbReference type="Gene3D" id="3.40.720.10">
    <property type="entry name" value="Alkaline Phosphatase, subunit A"/>
    <property type="match status" value="1"/>
</dbReference>
<keyword evidence="9" id="KW-1185">Reference proteome</keyword>
<accession>A0A1N6D4A8</accession>
<dbReference type="InterPro" id="IPR000917">
    <property type="entry name" value="Sulfatase_N"/>
</dbReference>
<sequence length="499" mass="56599">MGISLPELFLYLTVMKFHFLLIALCCCTGLKAQQAKPNVLFIFVDDLRPDLGCYGDTTVKSPHLDSLARKGVVFKKQFVTVPTCGASRMSILTGKLPHKRSDLTNEAAESMVRTEMPETFIEQLKRNGYYTVGIGKVSHSADGYVYPYNKEKSNQLELPNSWNEMLFDPGKWKTGWNAFFAYADGTDRNTKKNDVPPYEAAPVEDNGYPDGLTAELAVKQIEKLADKGQPFFLGVGFFKPHLPFTAPQKYWDLYNENDIALTPSPDMPANINKASLHESAEFNQYKLGDEKASLQKPVSDAYARKLKHGYYASVSYVDAQIGKVLTALREKGLDKNTIIIVWGDHGWHLGDDRVWGKHTIFDWSLRSPFILKTPRQQKGFNPEQVVSSVDIYPTIMELCGIKMPYKGDGESLLKAKRNTAYSYFKQGITVRTDRYRLTQYYRNAKPDIELYDHKTDPWENRNIAAEQPKLVKELQVILERGNTGVYQTPKTPTTDQPDN</sequence>